<dbReference type="Proteomes" id="UP000201566">
    <property type="component" value="Segment"/>
</dbReference>
<evidence type="ECO:0000313" key="1">
    <source>
        <dbReference type="EMBL" id="AGO83095.1"/>
    </source>
</evidence>
<reference evidence="1 2" key="1">
    <citation type="journal article" date="2013" name="Science">
        <title>Pandoraviruses: amoeba viruses with genomes up to 2.5 Mb reaching that of parasitic eukaryotes.</title>
        <authorList>
            <person name="Philippe N."/>
            <person name="Legendre M."/>
            <person name="Doutre G."/>
            <person name="Coute Y."/>
            <person name="Poirot O."/>
            <person name="Lescot M."/>
            <person name="Arslan D."/>
            <person name="Seltzer V."/>
            <person name="Bertaux L."/>
            <person name="Bruley C."/>
            <person name="Garin J."/>
            <person name="Claverie J.M."/>
            <person name="Abergel C."/>
        </authorList>
    </citation>
    <scope>NUCLEOTIDE SEQUENCE [LARGE SCALE GENOMIC DNA]</scope>
    <source>
        <strain evidence="1">Melbourne</strain>
    </source>
</reference>
<gene>
    <name evidence="1" type="ORF">pdul_cds_874</name>
</gene>
<proteinExistence type="predicted"/>
<sequence>MSTTCRLTIVERAEDDGRLVKINTGFIVEVNGDDLGRTACIISAAVVEAEAHRSYYMHRRARVPETIVVAAANTDSEAPPMCGLSVDDTAWLACAESAHPSTIRRLFCIVRWRSGVAS</sequence>
<name>S4VUL4_9VIRU</name>
<dbReference type="EMBL" id="KC977570">
    <property type="protein sequence ID" value="AGO83095.1"/>
    <property type="molecule type" value="Genomic_DNA"/>
</dbReference>
<organism evidence="1 2">
    <name type="scientific">Pandoravirus dulcis</name>
    <dbReference type="NCBI Taxonomy" id="1349409"/>
    <lineage>
        <taxon>Viruses</taxon>
        <taxon>Pandoravirus</taxon>
    </lineage>
</organism>
<dbReference type="RefSeq" id="YP_008319764.1">
    <property type="nucleotide sequence ID" value="NC_021858.1"/>
</dbReference>
<protein>
    <submittedName>
        <fullName evidence="1">Uncharacterized protein</fullName>
    </submittedName>
</protein>
<accession>S4VUL4</accession>
<dbReference type="KEGG" id="vg:16512535"/>
<evidence type="ECO:0000313" key="2">
    <source>
        <dbReference type="Proteomes" id="UP000201566"/>
    </source>
</evidence>
<dbReference type="GeneID" id="16512535"/>